<evidence type="ECO:0000313" key="2">
    <source>
        <dbReference type="EMBL" id="VDN07652.1"/>
    </source>
</evidence>
<organism evidence="2 3">
    <name type="scientific">Thelazia callipaeda</name>
    <name type="common">Oriental eyeworm</name>
    <name type="synonym">Parasitic nematode</name>
    <dbReference type="NCBI Taxonomy" id="103827"/>
    <lineage>
        <taxon>Eukaryota</taxon>
        <taxon>Metazoa</taxon>
        <taxon>Ecdysozoa</taxon>
        <taxon>Nematoda</taxon>
        <taxon>Chromadorea</taxon>
        <taxon>Rhabditida</taxon>
        <taxon>Spirurina</taxon>
        <taxon>Spiruromorpha</taxon>
        <taxon>Thelazioidea</taxon>
        <taxon>Thelaziidae</taxon>
        <taxon>Thelazia</taxon>
    </lineage>
</organism>
<feature type="region of interest" description="Disordered" evidence="1">
    <location>
        <begin position="43"/>
        <end position="85"/>
    </location>
</feature>
<feature type="compositionally biased region" description="Low complexity" evidence="1">
    <location>
        <begin position="43"/>
        <end position="53"/>
    </location>
</feature>
<name>A0A3P7NHE3_THECL</name>
<reference evidence="2 3" key="1">
    <citation type="submission" date="2018-11" db="EMBL/GenBank/DDBJ databases">
        <authorList>
            <consortium name="Pathogen Informatics"/>
        </authorList>
    </citation>
    <scope>NUCLEOTIDE SEQUENCE [LARGE SCALE GENOMIC DNA]</scope>
</reference>
<evidence type="ECO:0000256" key="1">
    <source>
        <dbReference type="SAM" id="MobiDB-lite"/>
    </source>
</evidence>
<dbReference type="OrthoDB" id="504708at2759"/>
<accession>A0A3P7NHE3</accession>
<dbReference type="AlphaFoldDB" id="A0A3P7NHE3"/>
<keyword evidence="3" id="KW-1185">Reference proteome</keyword>
<dbReference type="EMBL" id="UYYF01004935">
    <property type="protein sequence ID" value="VDN07652.1"/>
    <property type="molecule type" value="Genomic_DNA"/>
</dbReference>
<protein>
    <submittedName>
        <fullName evidence="2">Uncharacterized protein</fullName>
    </submittedName>
</protein>
<sequence>MEATINRPQFLSSNFEVSTLASTEQNFSGSALTTQVQQNITASATTDYSTASTIRSRDQPRITGPPLRKPYLQASPKKSYKTRPGAGICPAGNTIVREQNTNYLFVCDEKKPFCPPQSYCFITAHADQEYNCCKA</sequence>
<dbReference type="Proteomes" id="UP000276776">
    <property type="component" value="Unassembled WGS sequence"/>
</dbReference>
<dbReference type="STRING" id="103827.A0A3P7NHE3"/>
<proteinExistence type="predicted"/>
<gene>
    <name evidence="2" type="ORF">TCLT_LOCUS9983</name>
</gene>
<evidence type="ECO:0000313" key="3">
    <source>
        <dbReference type="Proteomes" id="UP000276776"/>
    </source>
</evidence>